<evidence type="ECO:0000256" key="1">
    <source>
        <dbReference type="ARBA" id="ARBA00001974"/>
    </source>
</evidence>
<dbReference type="GO" id="GO:0004368">
    <property type="term" value="F:glycerol-3-phosphate dehydrogenase (quinone) activity"/>
    <property type="evidence" value="ECO:0007669"/>
    <property type="project" value="UniProtKB-EC"/>
</dbReference>
<evidence type="ECO:0000256" key="7">
    <source>
        <dbReference type="ARBA" id="ARBA00022798"/>
    </source>
</evidence>
<evidence type="ECO:0000256" key="6">
    <source>
        <dbReference type="ARBA" id="ARBA00022630"/>
    </source>
</evidence>
<dbReference type="Proteomes" id="UP000645217">
    <property type="component" value="Unassembled WGS sequence"/>
</dbReference>
<dbReference type="PANTHER" id="PTHR11985:SF31">
    <property type="entry name" value="GLYCEROL-3-PHOSPHATE DEHYDROGENASE 2"/>
    <property type="match status" value="1"/>
</dbReference>
<keyword evidence="16" id="KW-1185">Reference proteome</keyword>
<keyword evidence="5" id="KW-0963">Cytoplasm</keyword>
<evidence type="ECO:0000256" key="11">
    <source>
        <dbReference type="RuleBase" id="RU361217"/>
    </source>
</evidence>
<comment type="cofactor">
    <cofactor evidence="1 11">
        <name>FAD</name>
        <dbReference type="ChEBI" id="CHEBI:57692"/>
    </cofactor>
</comment>
<evidence type="ECO:0000256" key="10">
    <source>
        <dbReference type="ARBA" id="ARBA00049055"/>
    </source>
</evidence>
<comment type="caution">
    <text evidence="15">The sequence shown here is derived from an EMBL/GenBank/DDBJ whole genome shotgun (WGS) entry which is preliminary data.</text>
</comment>
<protein>
    <recommendedName>
        <fullName evidence="4 11">Glycerol-3-phosphate dehydrogenase</fullName>
        <ecNumber evidence="4 11">1.1.5.3</ecNumber>
    </recommendedName>
</protein>
<evidence type="ECO:0000256" key="9">
    <source>
        <dbReference type="ARBA" id="ARBA00023002"/>
    </source>
</evidence>
<dbReference type="PANTHER" id="PTHR11985">
    <property type="entry name" value="GLYCEROL-3-PHOSPHATE DEHYDROGENASE"/>
    <property type="match status" value="1"/>
</dbReference>
<keyword evidence="9 11" id="KW-0560">Oxidoreductase</keyword>
<dbReference type="InterPro" id="IPR036188">
    <property type="entry name" value="FAD/NAD-bd_sf"/>
</dbReference>
<dbReference type="Gene3D" id="1.10.8.870">
    <property type="entry name" value="Alpha-glycerophosphate oxidase, cap domain"/>
    <property type="match status" value="1"/>
</dbReference>
<dbReference type="AlphaFoldDB" id="A0A917VH07"/>
<evidence type="ECO:0000256" key="8">
    <source>
        <dbReference type="ARBA" id="ARBA00022827"/>
    </source>
</evidence>
<evidence type="ECO:0000259" key="13">
    <source>
        <dbReference type="Pfam" id="PF01266"/>
    </source>
</evidence>
<reference evidence="15" key="2">
    <citation type="submission" date="2020-09" db="EMBL/GenBank/DDBJ databases">
        <authorList>
            <person name="Sun Q."/>
            <person name="Ohkuma M."/>
        </authorList>
    </citation>
    <scope>NUCLEOTIDE SEQUENCE</scope>
    <source>
        <strain evidence="15">JCM 13064</strain>
    </source>
</reference>
<comment type="subcellular location">
    <subcellularLocation>
        <location evidence="2">Cytoplasm</location>
    </subcellularLocation>
</comment>
<evidence type="ECO:0000256" key="4">
    <source>
        <dbReference type="ARBA" id="ARBA00013029"/>
    </source>
</evidence>
<name>A0A917VH07_9ACTN</name>
<dbReference type="FunFam" id="1.10.8.870:FF:000003">
    <property type="entry name" value="Glycerol-3-phosphate dehydrogenase"/>
    <property type="match status" value="1"/>
</dbReference>
<feature type="domain" description="FAD dependent oxidoreductase" evidence="13">
    <location>
        <begin position="50"/>
        <end position="409"/>
    </location>
</feature>
<dbReference type="InterPro" id="IPR006076">
    <property type="entry name" value="FAD-dep_OxRdtase"/>
</dbReference>
<dbReference type="Gene3D" id="3.30.9.10">
    <property type="entry name" value="D-Amino Acid Oxidase, subunit A, domain 2"/>
    <property type="match status" value="1"/>
</dbReference>
<evidence type="ECO:0000259" key="14">
    <source>
        <dbReference type="Pfam" id="PF16901"/>
    </source>
</evidence>
<evidence type="ECO:0000256" key="2">
    <source>
        <dbReference type="ARBA" id="ARBA00004496"/>
    </source>
</evidence>
<reference evidence="15" key="1">
    <citation type="journal article" date="2014" name="Int. J. Syst. Evol. Microbiol.">
        <title>Complete genome sequence of Corynebacterium casei LMG S-19264T (=DSM 44701T), isolated from a smear-ripened cheese.</title>
        <authorList>
            <consortium name="US DOE Joint Genome Institute (JGI-PGF)"/>
            <person name="Walter F."/>
            <person name="Albersmeier A."/>
            <person name="Kalinowski J."/>
            <person name="Ruckert C."/>
        </authorList>
    </citation>
    <scope>NUCLEOTIDE SEQUENCE</scope>
    <source>
        <strain evidence="15">JCM 13064</strain>
    </source>
</reference>
<comment type="similarity">
    <text evidence="3 11">Belongs to the FAD-dependent glycerol-3-phosphate dehydrogenase family.</text>
</comment>
<dbReference type="InterPro" id="IPR031656">
    <property type="entry name" value="DAO_C"/>
</dbReference>
<proteinExistence type="inferred from homology"/>
<accession>A0A917VH07</accession>
<feature type="domain" description="Alpha-glycerophosphate oxidase C-terminal" evidence="14">
    <location>
        <begin position="430"/>
        <end position="554"/>
    </location>
</feature>
<evidence type="ECO:0000256" key="12">
    <source>
        <dbReference type="SAM" id="MobiDB-lite"/>
    </source>
</evidence>
<organism evidence="15 16">
    <name type="scientific">Sphaerisporangium melleum</name>
    <dbReference type="NCBI Taxonomy" id="321316"/>
    <lineage>
        <taxon>Bacteria</taxon>
        <taxon>Bacillati</taxon>
        <taxon>Actinomycetota</taxon>
        <taxon>Actinomycetes</taxon>
        <taxon>Streptosporangiales</taxon>
        <taxon>Streptosporangiaceae</taxon>
        <taxon>Sphaerisporangium</taxon>
    </lineage>
</organism>
<dbReference type="EMBL" id="BMNT01000009">
    <property type="protein sequence ID" value="GGK77455.1"/>
    <property type="molecule type" value="Genomic_DNA"/>
</dbReference>
<keyword evidence="8" id="KW-0274">FAD</keyword>
<dbReference type="PROSITE" id="PS00977">
    <property type="entry name" value="FAD_G3PDH_1"/>
    <property type="match status" value="1"/>
</dbReference>
<dbReference type="InterPro" id="IPR038299">
    <property type="entry name" value="DAO_C_sf"/>
</dbReference>
<gene>
    <name evidence="15" type="ORF">GCM10007964_20290</name>
</gene>
<evidence type="ECO:0000256" key="3">
    <source>
        <dbReference type="ARBA" id="ARBA00007330"/>
    </source>
</evidence>
<evidence type="ECO:0000256" key="5">
    <source>
        <dbReference type="ARBA" id="ARBA00022490"/>
    </source>
</evidence>
<keyword evidence="7" id="KW-0319">Glycerol metabolism</keyword>
<dbReference type="PROSITE" id="PS00978">
    <property type="entry name" value="FAD_G3PDH_2"/>
    <property type="match status" value="1"/>
</dbReference>
<sequence length="602" mass="65576">MTAQTAGRAEAVKDASAGPFGVGGMHSARMGPAERAAALAWMSDPGHELDVFVVGGGVVGAGVALDAATRGLTVGLVEARDFASGTSSRSSKLIHGGVRYLEQLNFDLVREALQERGLLLQRIAPHLVRPVPFLFPLTHHVWERPYVGAGLTLYDTLGFSSGLNRGIPGHRHLSRRRALRLAPALRKTSLTGAVQYWDAQVDDARYVTSLLRTAVSYGAQVASRTAVIGFLREGERVTGVRVRDLEGGAELNIRARQVVNATGVWTDEIQEMVGGRGQIHVRASKGIHLVVPRDRIHSLTGIILRTEKSVLFVIPWGRHWIVGTTDTHWSLDKAHPAASRQDIDYVLDHVNEVLSVPLTRDDVEGVYAGLRPLLAGESEETSKLSREHVVTHPVPGLLMIAGGKYTTYRVMAKDAVDAVAHALDHRVPPSCTDRVPLVGAVGYQALWNQRHRLARSSGLHVARIEHLLQRHGSMIDELLALIEADPSLGRPLAGADDYLRAEVVYAATHEGARHLNDVLARRTRISIETFHRGTAVAQEAAELLAGPLGWDTEQVKREVEYYAKRVEAERASQEQDTDQEADAIRLGAPDIVPVAEPDTKPV</sequence>
<dbReference type="SUPFAM" id="SSF51905">
    <property type="entry name" value="FAD/NAD(P)-binding domain"/>
    <property type="match status" value="1"/>
</dbReference>
<feature type="region of interest" description="Disordered" evidence="12">
    <location>
        <begin position="567"/>
        <end position="602"/>
    </location>
</feature>
<evidence type="ECO:0000313" key="15">
    <source>
        <dbReference type="EMBL" id="GGK77455.1"/>
    </source>
</evidence>
<dbReference type="GO" id="GO:0046168">
    <property type="term" value="P:glycerol-3-phosphate catabolic process"/>
    <property type="evidence" value="ECO:0007669"/>
    <property type="project" value="TreeGrafter"/>
</dbReference>
<dbReference type="GO" id="GO:0006071">
    <property type="term" value="P:glycerol metabolic process"/>
    <property type="evidence" value="ECO:0007669"/>
    <property type="project" value="UniProtKB-KW"/>
</dbReference>
<dbReference type="EC" id="1.1.5.3" evidence="4 11"/>
<dbReference type="Pfam" id="PF01266">
    <property type="entry name" value="DAO"/>
    <property type="match status" value="1"/>
</dbReference>
<dbReference type="Pfam" id="PF16901">
    <property type="entry name" value="DAO_C"/>
    <property type="match status" value="1"/>
</dbReference>
<dbReference type="Gene3D" id="3.50.50.60">
    <property type="entry name" value="FAD/NAD(P)-binding domain"/>
    <property type="match status" value="1"/>
</dbReference>
<comment type="catalytic activity">
    <reaction evidence="10 11">
        <text>a quinone + sn-glycerol 3-phosphate = dihydroxyacetone phosphate + a quinol</text>
        <dbReference type="Rhea" id="RHEA:18977"/>
        <dbReference type="ChEBI" id="CHEBI:24646"/>
        <dbReference type="ChEBI" id="CHEBI:57597"/>
        <dbReference type="ChEBI" id="CHEBI:57642"/>
        <dbReference type="ChEBI" id="CHEBI:132124"/>
        <dbReference type="EC" id="1.1.5.3"/>
    </reaction>
</comment>
<keyword evidence="6 11" id="KW-0285">Flavoprotein</keyword>
<dbReference type="InterPro" id="IPR000447">
    <property type="entry name" value="G3P_DH_FAD-dep"/>
</dbReference>
<evidence type="ECO:0000313" key="16">
    <source>
        <dbReference type="Proteomes" id="UP000645217"/>
    </source>
</evidence>
<dbReference type="GO" id="GO:0009331">
    <property type="term" value="C:glycerol-3-phosphate dehydrogenase (FAD) complex"/>
    <property type="evidence" value="ECO:0007669"/>
    <property type="project" value="UniProtKB-UniRule"/>
</dbReference>
<dbReference type="SUPFAM" id="SSF54373">
    <property type="entry name" value="FAD-linked reductases, C-terminal domain"/>
    <property type="match status" value="1"/>
</dbReference>
<dbReference type="PRINTS" id="PR01001">
    <property type="entry name" value="FADG3PDH"/>
</dbReference>